<dbReference type="PANTHER" id="PTHR42909">
    <property type="entry name" value="ZGC:136858"/>
    <property type="match status" value="1"/>
</dbReference>
<dbReference type="EMBL" id="CP002116">
    <property type="protein sequence ID" value="ADK83028.1"/>
    <property type="molecule type" value="Genomic_DNA"/>
</dbReference>
<evidence type="ECO:0000256" key="4">
    <source>
        <dbReference type="ARBA" id="ARBA00023239"/>
    </source>
</evidence>
<dbReference type="GO" id="GO:0046113">
    <property type="term" value="P:nucleobase catabolic process"/>
    <property type="evidence" value="ECO:0007669"/>
    <property type="project" value="UniProtKB-UniRule"/>
</dbReference>
<dbReference type="InterPro" id="IPR007342">
    <property type="entry name" value="PsuG"/>
</dbReference>
<comment type="subunit">
    <text evidence="6">Homotrimer.</text>
</comment>
<proteinExistence type="inferred from homology"/>
<dbReference type="PANTHER" id="PTHR42909:SF1">
    <property type="entry name" value="CARBOHYDRATE KINASE PFKB DOMAIN-CONTAINING PROTEIN"/>
    <property type="match status" value="1"/>
</dbReference>
<evidence type="ECO:0000256" key="2">
    <source>
        <dbReference type="ARBA" id="ARBA00022801"/>
    </source>
</evidence>
<comment type="similarity">
    <text evidence="6">Belongs to the pseudouridine-5'-phosphate glycosidase family.</text>
</comment>
<evidence type="ECO:0000313" key="7">
    <source>
        <dbReference type="EMBL" id="ADK83028.1"/>
    </source>
</evidence>
<dbReference type="GO" id="GO:0005737">
    <property type="term" value="C:cytoplasm"/>
    <property type="evidence" value="ECO:0007669"/>
    <property type="project" value="TreeGrafter"/>
</dbReference>
<evidence type="ECO:0000256" key="5">
    <source>
        <dbReference type="ARBA" id="ARBA00023295"/>
    </source>
</evidence>
<accession>E1R959</accession>
<evidence type="ECO:0000256" key="3">
    <source>
        <dbReference type="ARBA" id="ARBA00023211"/>
    </source>
</evidence>
<dbReference type="InterPro" id="IPR022830">
    <property type="entry name" value="Indigdn_synthA-like"/>
</dbReference>
<dbReference type="STRING" id="573413.Spirs_3943"/>
<keyword evidence="2 6" id="KW-0378">Hydrolase</keyword>
<dbReference type="Proteomes" id="UP000002318">
    <property type="component" value="Chromosome"/>
</dbReference>
<keyword evidence="8" id="KW-1185">Reference proteome</keyword>
<keyword evidence="3 6" id="KW-0464">Manganese</keyword>
<evidence type="ECO:0000256" key="1">
    <source>
        <dbReference type="ARBA" id="ARBA00022723"/>
    </source>
</evidence>
<keyword evidence="1 6" id="KW-0479">Metal-binding</keyword>
<reference evidence="7 8" key="1">
    <citation type="journal article" date="2010" name="Stand. Genomic Sci.">
        <title>Complete genome sequence of Spirochaeta smaragdinae type strain (SEBR 4228).</title>
        <authorList>
            <person name="Mavromatis K."/>
            <person name="Yasawong M."/>
            <person name="Chertkov O."/>
            <person name="Lapidus A."/>
            <person name="Lucas S."/>
            <person name="Nolan M."/>
            <person name="Del Rio T.G."/>
            <person name="Tice H."/>
            <person name="Cheng J.F."/>
            <person name="Pitluck S."/>
            <person name="Liolios K."/>
            <person name="Ivanova N."/>
            <person name="Tapia R."/>
            <person name="Han C."/>
            <person name="Bruce D."/>
            <person name="Goodwin L."/>
            <person name="Pati A."/>
            <person name="Chen A."/>
            <person name="Palaniappan K."/>
            <person name="Land M."/>
            <person name="Hauser L."/>
            <person name="Chang Y.J."/>
            <person name="Jeffries C.D."/>
            <person name="Detter J.C."/>
            <person name="Rohde M."/>
            <person name="Brambilla E."/>
            <person name="Spring S."/>
            <person name="Goker M."/>
            <person name="Sikorski J."/>
            <person name="Woyke T."/>
            <person name="Bristow J."/>
            <person name="Eisen J.A."/>
            <person name="Markowitz V."/>
            <person name="Hugenholtz P."/>
            <person name="Klenk H.P."/>
            <person name="Kyrpides N.C."/>
        </authorList>
    </citation>
    <scope>NUCLEOTIDE SEQUENCE [LARGE SCALE GENOMIC DNA]</scope>
    <source>
        <strain evidence="8">DSM 11293 / JCM 15392 / SEBR 4228</strain>
    </source>
</reference>
<dbReference type="HAMAP" id="MF_01876">
    <property type="entry name" value="PsiMP_glycosidase"/>
    <property type="match status" value="1"/>
</dbReference>
<keyword evidence="5 6" id="KW-0326">Glycosidase</keyword>
<dbReference type="KEGG" id="ssm:Spirs_3943"/>
<dbReference type="GO" id="GO:0046872">
    <property type="term" value="F:metal ion binding"/>
    <property type="evidence" value="ECO:0007669"/>
    <property type="project" value="UniProtKB-KW"/>
</dbReference>
<feature type="binding site" evidence="6">
    <location>
        <position position="148"/>
    </location>
    <ligand>
        <name>Mn(2+)</name>
        <dbReference type="ChEBI" id="CHEBI:29035"/>
    </ligand>
</feature>
<gene>
    <name evidence="6" type="primary">psuG</name>
    <name evidence="7" type="ordered locus">Spirs_3943</name>
</gene>
<organism evidence="7 8">
    <name type="scientific">Sediminispirochaeta smaragdinae (strain DSM 11293 / JCM 15392 / SEBR 4228)</name>
    <name type="common">Spirochaeta smaragdinae</name>
    <dbReference type="NCBI Taxonomy" id="573413"/>
    <lineage>
        <taxon>Bacteria</taxon>
        <taxon>Pseudomonadati</taxon>
        <taxon>Spirochaetota</taxon>
        <taxon>Spirochaetia</taxon>
        <taxon>Spirochaetales</taxon>
        <taxon>Spirochaetaceae</taxon>
        <taxon>Sediminispirochaeta</taxon>
    </lineage>
</organism>
<feature type="active site" description="Proton donor" evidence="6">
    <location>
        <position position="35"/>
    </location>
</feature>
<feature type="binding site" evidence="6">
    <location>
        <position position="96"/>
    </location>
    <ligand>
        <name>substrate</name>
    </ligand>
</feature>
<dbReference type="RefSeq" id="WP_013256487.1">
    <property type="nucleotide sequence ID" value="NC_014364.1"/>
</dbReference>
<dbReference type="GO" id="GO:0004730">
    <property type="term" value="F:pseudouridylate synthase activity"/>
    <property type="evidence" value="ECO:0007669"/>
    <property type="project" value="UniProtKB-UniRule"/>
</dbReference>
<dbReference type="EC" id="4.2.1.70" evidence="6"/>
<protein>
    <recommendedName>
        <fullName evidence="6">Pseudouridine-5'-phosphate glycosidase</fullName>
        <shortName evidence="6">PsiMP glycosidase</shortName>
        <ecNumber evidence="6">4.2.1.70</ecNumber>
    </recommendedName>
</protein>
<dbReference type="eggNOG" id="COG2313">
    <property type="taxonomic scope" value="Bacteria"/>
</dbReference>
<dbReference type="Gene3D" id="3.40.1790.10">
    <property type="entry name" value="Indigoidine synthase domain"/>
    <property type="match status" value="1"/>
</dbReference>
<dbReference type="AlphaFoldDB" id="E1R959"/>
<dbReference type="OrthoDB" id="9805870at2"/>
<feature type="active site" description="Nucleophile" evidence="6">
    <location>
        <position position="169"/>
    </location>
</feature>
<name>E1R959_SEDSS</name>
<comment type="catalytic activity">
    <reaction evidence="6">
        <text>D-ribose 5-phosphate + uracil = psi-UMP + H2O</text>
        <dbReference type="Rhea" id="RHEA:18337"/>
        <dbReference type="ChEBI" id="CHEBI:15377"/>
        <dbReference type="ChEBI" id="CHEBI:17568"/>
        <dbReference type="ChEBI" id="CHEBI:58380"/>
        <dbReference type="ChEBI" id="CHEBI:78346"/>
        <dbReference type="EC" id="4.2.1.70"/>
    </reaction>
</comment>
<dbReference type="HOGENOM" id="CLU_012201_0_1_12"/>
<evidence type="ECO:0000256" key="6">
    <source>
        <dbReference type="HAMAP-Rule" id="MF_01876"/>
    </source>
</evidence>
<comment type="cofactor">
    <cofactor evidence="6">
        <name>Mn(2+)</name>
        <dbReference type="ChEBI" id="CHEBI:29035"/>
    </cofactor>
    <text evidence="6">Binds 1 Mn(2+) ion per subunit.</text>
</comment>
<comment type="function">
    <text evidence="6">Catalyzes the reversible cleavage of pseudouridine 5'-phosphate (PsiMP) to ribose 5-phosphate and uracil. Functions biologically in the cleavage direction, as part of a pseudouridine degradation pathway.</text>
</comment>
<dbReference type="Pfam" id="PF04227">
    <property type="entry name" value="Indigoidine_A"/>
    <property type="match status" value="1"/>
</dbReference>
<evidence type="ECO:0000313" key="8">
    <source>
        <dbReference type="Proteomes" id="UP000002318"/>
    </source>
</evidence>
<feature type="binding site" evidence="6">
    <location>
        <position position="116"/>
    </location>
    <ligand>
        <name>substrate</name>
    </ligand>
</feature>
<sequence>MKRINTKAVERAYPLLFGEEVCQAAEEGKPIVALESTIISHGMPWPQNMETAEGLEEAVRSAGAVPATIAVIDGLIRIGISKEQLDFLSTGKGIVKASRRDLPVVFAKKMSAATTVAATMIAASMAGIKLFATGGVGGVHRGAPSTFDISADLQELAKTNVAVVCAGVKAILDLPLTMEYLETMGVPVLGFGTDELPAFYSRKSGISLEYRIDSYEEGAHILDAKWKAGLSGGVLITNPIPEAHSMETAKINGAIEAALAEADRLNIRGKKITPFLLDKVKSLTEGESLTANIALVKNNATVAAGIAKALSEEE</sequence>
<keyword evidence="4 6" id="KW-0456">Lyase</keyword>
<feature type="binding site" evidence="6">
    <location>
        <begin position="150"/>
        <end position="152"/>
    </location>
    <ligand>
        <name>substrate</name>
    </ligand>
</feature>
<dbReference type="SUPFAM" id="SSF110581">
    <property type="entry name" value="Indigoidine synthase A-like"/>
    <property type="match status" value="1"/>
</dbReference>
<dbReference type="GO" id="GO:0016798">
    <property type="term" value="F:hydrolase activity, acting on glycosyl bonds"/>
    <property type="evidence" value="ECO:0007669"/>
    <property type="project" value="UniProtKB-KW"/>
</dbReference>